<dbReference type="RefSeq" id="WP_425309464.1">
    <property type="nucleotide sequence ID" value="NZ_CP154795.1"/>
</dbReference>
<feature type="transmembrane region" description="Helical" evidence="1">
    <location>
        <begin position="212"/>
        <end position="233"/>
    </location>
</feature>
<evidence type="ECO:0000313" key="2">
    <source>
        <dbReference type="EMBL" id="XAN08008.1"/>
    </source>
</evidence>
<feature type="transmembrane region" description="Helical" evidence="1">
    <location>
        <begin position="163"/>
        <end position="186"/>
    </location>
</feature>
<feature type="transmembrane region" description="Helical" evidence="1">
    <location>
        <begin position="370"/>
        <end position="389"/>
    </location>
</feature>
<organism evidence="2 3">
    <name type="scientific">Ammonicoccus fulvus</name>
    <dbReference type="NCBI Taxonomy" id="3138240"/>
    <lineage>
        <taxon>Bacteria</taxon>
        <taxon>Bacillati</taxon>
        <taxon>Actinomycetota</taxon>
        <taxon>Actinomycetes</taxon>
        <taxon>Propionibacteriales</taxon>
        <taxon>Propionibacteriaceae</taxon>
        <taxon>Ammonicoccus</taxon>
    </lineage>
</organism>
<feature type="transmembrane region" description="Helical" evidence="1">
    <location>
        <begin position="133"/>
        <end position="157"/>
    </location>
</feature>
<dbReference type="InterPro" id="IPR011701">
    <property type="entry name" value="MFS"/>
</dbReference>
<keyword evidence="1" id="KW-0472">Membrane</keyword>
<keyword evidence="1" id="KW-0812">Transmembrane</keyword>
<name>A0ABZ3FPM6_9ACTN</name>
<evidence type="ECO:0000313" key="3">
    <source>
        <dbReference type="Proteomes" id="UP001442841"/>
    </source>
</evidence>
<keyword evidence="3" id="KW-1185">Reference proteome</keyword>
<dbReference type="InterPro" id="IPR036259">
    <property type="entry name" value="MFS_trans_sf"/>
</dbReference>
<dbReference type="PANTHER" id="PTHR23523">
    <property type="match status" value="1"/>
</dbReference>
<feature type="transmembrane region" description="Helical" evidence="1">
    <location>
        <begin position="100"/>
        <end position="121"/>
    </location>
</feature>
<reference evidence="2 3" key="1">
    <citation type="submission" date="2024-04" db="EMBL/GenBank/DDBJ databases">
        <title>Isolation of an actinomycete strain from pig manure.</title>
        <authorList>
            <person name="Gong T."/>
            <person name="Yu Z."/>
            <person name="An M."/>
            <person name="Wei C."/>
            <person name="Yang W."/>
            <person name="Liu L."/>
        </authorList>
    </citation>
    <scope>NUCLEOTIDE SEQUENCE [LARGE SCALE GENOMIC DNA]</scope>
    <source>
        <strain evidence="2 3">ZF39</strain>
    </source>
</reference>
<feature type="transmembrane region" description="Helical" evidence="1">
    <location>
        <begin position="278"/>
        <end position="296"/>
    </location>
</feature>
<feature type="transmembrane region" description="Helical" evidence="1">
    <location>
        <begin position="337"/>
        <end position="358"/>
    </location>
</feature>
<feature type="transmembrane region" description="Helical" evidence="1">
    <location>
        <begin position="43"/>
        <end position="63"/>
    </location>
</feature>
<dbReference type="SUPFAM" id="SSF103473">
    <property type="entry name" value="MFS general substrate transporter"/>
    <property type="match status" value="1"/>
</dbReference>
<protein>
    <submittedName>
        <fullName evidence="2">MFS transporter</fullName>
    </submittedName>
</protein>
<dbReference type="PANTHER" id="PTHR23523:SF2">
    <property type="entry name" value="2-NITROIMIDAZOLE TRANSPORTER"/>
    <property type="match status" value="1"/>
</dbReference>
<dbReference type="Pfam" id="PF07690">
    <property type="entry name" value="MFS_1"/>
    <property type="match status" value="1"/>
</dbReference>
<sequence>MKTTMIARWVLAGVILSAFLLRGPITGVPPVLNFIADDLSLTPTQAGLVSTLPLLCFGVFAFITPFLSRRLGVEPTLWVALMLLNVGIGVRLIFGGGPFFTGTLLIGLAVAVGNVIVPALARTWFATRLAFVMGLYSVTLQMSGASGPLVTSIAVGAGGSWPLAINVWLVPGLLALALWSIVSVMVRRHQKGQPHRGGNPTGLGSVARTRSAWILTFVMGAQSLLFYTLLTWLPTQFRNVAGLSQAEAGIALTIFTLLGTPGSFAAKWFTTHPKAPRNLIIMFTIYIGGMVLLWLHTPWSTMVGAAICGLAQGLCLAMALTFIAHQRNPADVPAMSALAQGVGYLFAAVGPVLVGYLFSVTGDLRVGEALMIGLSILLTIGSVSVARTLRPRQDEVEV</sequence>
<gene>
    <name evidence="2" type="ORF">AADG42_12075</name>
</gene>
<accession>A0ABZ3FPM6</accession>
<proteinExistence type="predicted"/>
<dbReference type="EMBL" id="CP154795">
    <property type="protein sequence ID" value="XAN08008.1"/>
    <property type="molecule type" value="Genomic_DNA"/>
</dbReference>
<feature type="transmembrane region" description="Helical" evidence="1">
    <location>
        <begin position="75"/>
        <end position="94"/>
    </location>
</feature>
<dbReference type="Proteomes" id="UP001442841">
    <property type="component" value="Chromosome"/>
</dbReference>
<feature type="transmembrane region" description="Helical" evidence="1">
    <location>
        <begin position="302"/>
        <end position="325"/>
    </location>
</feature>
<dbReference type="Gene3D" id="1.20.1250.20">
    <property type="entry name" value="MFS general substrate transporter like domains"/>
    <property type="match status" value="2"/>
</dbReference>
<dbReference type="InterPro" id="IPR052524">
    <property type="entry name" value="MFS_Cyanate_Porter"/>
</dbReference>
<keyword evidence="1" id="KW-1133">Transmembrane helix</keyword>
<evidence type="ECO:0000256" key="1">
    <source>
        <dbReference type="SAM" id="Phobius"/>
    </source>
</evidence>
<feature type="transmembrane region" description="Helical" evidence="1">
    <location>
        <begin position="248"/>
        <end position="266"/>
    </location>
</feature>